<evidence type="ECO:0000259" key="1">
    <source>
        <dbReference type="Pfam" id="PF13193"/>
    </source>
</evidence>
<gene>
    <name evidence="2" type="ORF">SAMN05660706_12745</name>
</gene>
<dbReference type="InterPro" id="IPR050237">
    <property type="entry name" value="ATP-dep_AMP-bd_enzyme"/>
</dbReference>
<proteinExistence type="predicted"/>
<dbReference type="InterPro" id="IPR025110">
    <property type="entry name" value="AMP-bd_C"/>
</dbReference>
<dbReference type="InterPro" id="IPR045851">
    <property type="entry name" value="AMP-bd_C_sf"/>
</dbReference>
<organism evidence="2 3">
    <name type="scientific">Desulfoscipio geothermicus DSM 3669</name>
    <dbReference type="NCBI Taxonomy" id="1121426"/>
    <lineage>
        <taxon>Bacteria</taxon>
        <taxon>Bacillati</taxon>
        <taxon>Bacillota</taxon>
        <taxon>Clostridia</taxon>
        <taxon>Eubacteriales</taxon>
        <taxon>Desulfallaceae</taxon>
        <taxon>Desulfoscipio</taxon>
    </lineage>
</organism>
<evidence type="ECO:0000313" key="2">
    <source>
        <dbReference type="EMBL" id="SFR13357.1"/>
    </source>
</evidence>
<dbReference type="STRING" id="39060.SAMN05660706_12745"/>
<dbReference type="PANTHER" id="PTHR43767:SF12">
    <property type="entry name" value="AMP-DEPENDENT SYNTHETASE AND LIGASE"/>
    <property type="match status" value="1"/>
</dbReference>
<protein>
    <submittedName>
        <fullName evidence="2">AMP-binding enzyme C-terminal domain-containing protein</fullName>
    </submittedName>
</protein>
<sequence length="115" mass="12667">MQHNAKNPVGSETPPVVSSFLLRQIENILYEHSGVDEVAVICTAREEGPDKLMAFIVPRHPGLTEAEILDFLKQSAELDPANLPRAVKFVPRIPKSPSGKVLKLRLLEEVCAQAD</sequence>
<keyword evidence="3" id="KW-1185">Reference proteome</keyword>
<dbReference type="Gene3D" id="3.30.300.30">
    <property type="match status" value="1"/>
</dbReference>
<dbReference type="EMBL" id="FOYM01000027">
    <property type="protein sequence ID" value="SFR13357.1"/>
    <property type="molecule type" value="Genomic_DNA"/>
</dbReference>
<dbReference type="RefSeq" id="WP_165608353.1">
    <property type="nucleotide sequence ID" value="NZ_FOYM01000027.1"/>
</dbReference>
<dbReference type="Pfam" id="PF13193">
    <property type="entry name" value="AMP-binding_C"/>
    <property type="match status" value="1"/>
</dbReference>
<dbReference type="SUPFAM" id="SSF56801">
    <property type="entry name" value="Acetyl-CoA synthetase-like"/>
    <property type="match status" value="1"/>
</dbReference>
<accession>A0A1I6E6S4</accession>
<dbReference type="GO" id="GO:0016877">
    <property type="term" value="F:ligase activity, forming carbon-sulfur bonds"/>
    <property type="evidence" value="ECO:0007669"/>
    <property type="project" value="UniProtKB-ARBA"/>
</dbReference>
<dbReference type="PANTHER" id="PTHR43767">
    <property type="entry name" value="LONG-CHAIN-FATTY-ACID--COA LIGASE"/>
    <property type="match status" value="1"/>
</dbReference>
<name>A0A1I6E6S4_9FIRM</name>
<dbReference type="AlphaFoldDB" id="A0A1I6E6S4"/>
<dbReference type="Proteomes" id="UP000199584">
    <property type="component" value="Unassembled WGS sequence"/>
</dbReference>
<feature type="domain" description="AMP-binding enzyme C-terminal" evidence="1">
    <location>
        <begin position="24"/>
        <end position="100"/>
    </location>
</feature>
<evidence type="ECO:0000313" key="3">
    <source>
        <dbReference type="Proteomes" id="UP000199584"/>
    </source>
</evidence>
<reference evidence="3" key="1">
    <citation type="submission" date="2016-10" db="EMBL/GenBank/DDBJ databases">
        <authorList>
            <person name="Varghese N."/>
            <person name="Submissions S."/>
        </authorList>
    </citation>
    <scope>NUCLEOTIDE SEQUENCE [LARGE SCALE GENOMIC DNA]</scope>
    <source>
        <strain evidence="3">DSM 3669</strain>
    </source>
</reference>